<evidence type="ECO:0000313" key="1">
    <source>
        <dbReference type="EMBL" id="JAH44511.1"/>
    </source>
</evidence>
<dbReference type="EMBL" id="GBXM01064066">
    <property type="protein sequence ID" value="JAH44511.1"/>
    <property type="molecule type" value="Transcribed_RNA"/>
</dbReference>
<protein>
    <submittedName>
        <fullName evidence="1">Uncharacterized protein</fullName>
    </submittedName>
</protein>
<organism evidence="1">
    <name type="scientific">Anguilla anguilla</name>
    <name type="common">European freshwater eel</name>
    <name type="synonym">Muraena anguilla</name>
    <dbReference type="NCBI Taxonomy" id="7936"/>
    <lineage>
        <taxon>Eukaryota</taxon>
        <taxon>Metazoa</taxon>
        <taxon>Chordata</taxon>
        <taxon>Craniata</taxon>
        <taxon>Vertebrata</taxon>
        <taxon>Euteleostomi</taxon>
        <taxon>Actinopterygii</taxon>
        <taxon>Neopterygii</taxon>
        <taxon>Teleostei</taxon>
        <taxon>Anguilliformes</taxon>
        <taxon>Anguillidae</taxon>
        <taxon>Anguilla</taxon>
    </lineage>
</organism>
<proteinExistence type="predicted"/>
<reference evidence="1" key="2">
    <citation type="journal article" date="2015" name="Fish Shellfish Immunol.">
        <title>Early steps in the European eel (Anguilla anguilla)-Vibrio vulnificus interaction in the gills: Role of the RtxA13 toxin.</title>
        <authorList>
            <person name="Callol A."/>
            <person name="Pajuelo D."/>
            <person name="Ebbesson L."/>
            <person name="Teles M."/>
            <person name="MacKenzie S."/>
            <person name="Amaro C."/>
        </authorList>
    </citation>
    <scope>NUCLEOTIDE SEQUENCE</scope>
</reference>
<sequence length="14" mass="1614">MDSVTLWPEKALHS</sequence>
<accession>A0A0E9ST71</accession>
<name>A0A0E9ST71_ANGAN</name>
<reference evidence="1" key="1">
    <citation type="submission" date="2014-11" db="EMBL/GenBank/DDBJ databases">
        <authorList>
            <person name="Amaro Gonzalez C."/>
        </authorList>
    </citation>
    <scope>NUCLEOTIDE SEQUENCE</scope>
</reference>